<accession>A0A897N495</accession>
<dbReference type="GeneID" id="68856270"/>
<protein>
    <submittedName>
        <fullName evidence="1">Uncharacterized protein</fullName>
    </submittedName>
</protein>
<dbReference type="RefSeq" id="WP_229113513.1">
    <property type="nucleotide sequence ID" value="NZ_CP064787.1"/>
</dbReference>
<organism evidence="1 2">
    <name type="scientific">Halapricum desulfuricans</name>
    <dbReference type="NCBI Taxonomy" id="2841257"/>
    <lineage>
        <taxon>Archaea</taxon>
        <taxon>Methanobacteriati</taxon>
        <taxon>Methanobacteriota</taxon>
        <taxon>Stenosarchaea group</taxon>
        <taxon>Halobacteria</taxon>
        <taxon>Halobacteriales</taxon>
        <taxon>Haloarculaceae</taxon>
        <taxon>Halapricum</taxon>
    </lineage>
</organism>
<name>A0A897N495_9EURY</name>
<gene>
    <name evidence="1" type="ORF">HSR121_2728</name>
</gene>
<dbReference type="EMBL" id="CP064787">
    <property type="protein sequence ID" value="QSG07048.1"/>
    <property type="molecule type" value="Genomic_DNA"/>
</dbReference>
<evidence type="ECO:0000313" key="1">
    <source>
        <dbReference type="EMBL" id="QSG07048.1"/>
    </source>
</evidence>
<sequence>MREKWPGARDRTSIAQLALVGAVLVALVISGPLVPGLSLAHSEPDSLDEGDATVSSVSVDAEKVTITPGRFGANVSYIRVPDAAVAVDGIEGQPRVVYQLSIPELGIDHSEPKLITTKGRTTVGVDPIAVQPRRVTRDSYSGRVTVRVQSFTVDRVQYNESITVEVRR</sequence>
<reference evidence="1" key="1">
    <citation type="submission" date="2020-11" db="EMBL/GenBank/DDBJ databases">
        <title>Carbohydrate-dependent, anaerobic sulfur respiration: A novel catabolism in halophilic archaea.</title>
        <authorList>
            <person name="Sorokin D.Y."/>
            <person name="Messina E."/>
            <person name="Smedile F."/>
            <person name="La Cono V."/>
            <person name="Hallsworth J.E."/>
            <person name="Yakimov M.M."/>
        </authorList>
    </citation>
    <scope>NUCLEOTIDE SEQUENCE</scope>
    <source>
        <strain evidence="1">HSR12-1</strain>
    </source>
</reference>
<dbReference type="AlphaFoldDB" id="A0A897N495"/>
<dbReference type="Proteomes" id="UP000663525">
    <property type="component" value="Chromosome"/>
</dbReference>
<evidence type="ECO:0000313" key="2">
    <source>
        <dbReference type="Proteomes" id="UP000663525"/>
    </source>
</evidence>
<proteinExistence type="predicted"/>